<dbReference type="SUPFAM" id="SSF48034">
    <property type="entry name" value="Guanido kinase N-terminal domain"/>
    <property type="match status" value="1"/>
</dbReference>
<dbReference type="PANTHER" id="PTHR11547:SF57">
    <property type="entry name" value="PHOSPHAGEN KINASE C-TERMINAL DOMAIN-CONTAINING PROTEIN"/>
    <property type="match status" value="1"/>
</dbReference>
<dbReference type="FunFam" id="3.30.590.10:FF:000002">
    <property type="entry name" value="Creatine kinase S-type, mitochondrial"/>
    <property type="match status" value="1"/>
</dbReference>
<dbReference type="SUPFAM" id="SSF55931">
    <property type="entry name" value="Glutamine synthetase/guanido kinase"/>
    <property type="match status" value="1"/>
</dbReference>
<dbReference type="InterPro" id="IPR000749">
    <property type="entry name" value="ATP-guanido_PTrfase"/>
</dbReference>
<evidence type="ECO:0000259" key="10">
    <source>
        <dbReference type="PROSITE" id="PS51510"/>
    </source>
</evidence>
<proteinExistence type="inferred from homology"/>
<evidence type="ECO:0000256" key="2">
    <source>
        <dbReference type="ARBA" id="ARBA00022679"/>
    </source>
</evidence>
<feature type="binding site" evidence="7">
    <location>
        <position position="238"/>
    </location>
    <ligand>
        <name>ATP</name>
        <dbReference type="ChEBI" id="CHEBI:30616"/>
    </ligand>
</feature>
<evidence type="ECO:0000256" key="4">
    <source>
        <dbReference type="ARBA" id="ARBA00022777"/>
    </source>
</evidence>
<feature type="domain" description="Phosphagen kinase N-terminal" evidence="9">
    <location>
        <begin position="14"/>
        <end position="100"/>
    </location>
</feature>
<dbReference type="PROSITE" id="PS51509">
    <property type="entry name" value="PHOSPHAGEN_KINASE_N"/>
    <property type="match status" value="1"/>
</dbReference>
<dbReference type="Pfam" id="PF02807">
    <property type="entry name" value="ATP-gua_PtransN"/>
    <property type="match status" value="1"/>
</dbReference>
<keyword evidence="4 7" id="KW-0418">Kinase</keyword>
<dbReference type="CDD" id="cd00716">
    <property type="entry name" value="creatine_kinase_like"/>
    <property type="match status" value="1"/>
</dbReference>
<dbReference type="GO" id="GO:0005615">
    <property type="term" value="C:extracellular space"/>
    <property type="evidence" value="ECO:0007669"/>
    <property type="project" value="TreeGrafter"/>
</dbReference>
<dbReference type="Proteomes" id="UP001208570">
    <property type="component" value="Unassembled WGS sequence"/>
</dbReference>
<reference evidence="11" key="1">
    <citation type="journal article" date="2023" name="Mol. Biol. Evol.">
        <title>Third-Generation Sequencing Reveals the Adaptive Role of the Epigenome in Three Deep-Sea Polychaetes.</title>
        <authorList>
            <person name="Perez M."/>
            <person name="Aroh O."/>
            <person name="Sun Y."/>
            <person name="Lan Y."/>
            <person name="Juniper S.K."/>
            <person name="Young C.R."/>
            <person name="Angers B."/>
            <person name="Qian P.Y."/>
        </authorList>
    </citation>
    <scope>NUCLEOTIDE SEQUENCE</scope>
    <source>
        <strain evidence="11">P08H-3</strain>
    </source>
</reference>
<feature type="binding site" evidence="7">
    <location>
        <begin position="322"/>
        <end position="327"/>
    </location>
    <ligand>
        <name>ATP</name>
        <dbReference type="ChEBI" id="CHEBI:30616"/>
    </ligand>
</feature>
<feature type="domain" description="Phosphagen kinase C-terminal" evidence="10">
    <location>
        <begin position="127"/>
        <end position="369"/>
    </location>
</feature>
<dbReference type="Gene3D" id="1.10.135.10">
    <property type="entry name" value="ATP:guanido phosphotransferase, N-terminal domain"/>
    <property type="match status" value="1"/>
</dbReference>
<evidence type="ECO:0000256" key="1">
    <source>
        <dbReference type="ARBA" id="ARBA00006798"/>
    </source>
</evidence>
<comment type="caution">
    <text evidence="11">The sequence shown here is derived from an EMBL/GenBank/DDBJ whole genome shotgun (WGS) entry which is preliminary data.</text>
</comment>
<evidence type="ECO:0000313" key="12">
    <source>
        <dbReference type="Proteomes" id="UP001208570"/>
    </source>
</evidence>
<keyword evidence="3 7" id="KW-0547">Nucleotide-binding</keyword>
<feature type="binding site" evidence="7">
    <location>
        <position position="193"/>
    </location>
    <ligand>
        <name>ATP</name>
        <dbReference type="ChEBI" id="CHEBI:30616"/>
    </ligand>
</feature>
<dbReference type="EMBL" id="JAODUP010000006">
    <property type="protein sequence ID" value="KAK2169901.1"/>
    <property type="molecule type" value="Genomic_DNA"/>
</dbReference>
<dbReference type="AlphaFoldDB" id="A0AAD9NIT7"/>
<dbReference type="Gene3D" id="3.30.590.10">
    <property type="entry name" value="Glutamine synthetase/guanido kinase, catalytic domain"/>
    <property type="match status" value="1"/>
</dbReference>
<feature type="binding site" evidence="7">
    <location>
        <begin position="130"/>
        <end position="134"/>
    </location>
    <ligand>
        <name>ATP</name>
        <dbReference type="ChEBI" id="CHEBI:30616"/>
    </ligand>
</feature>
<evidence type="ECO:0000313" key="11">
    <source>
        <dbReference type="EMBL" id="KAK2169901.1"/>
    </source>
</evidence>
<organism evidence="11 12">
    <name type="scientific">Paralvinella palmiformis</name>
    <dbReference type="NCBI Taxonomy" id="53620"/>
    <lineage>
        <taxon>Eukaryota</taxon>
        <taxon>Metazoa</taxon>
        <taxon>Spiralia</taxon>
        <taxon>Lophotrochozoa</taxon>
        <taxon>Annelida</taxon>
        <taxon>Polychaeta</taxon>
        <taxon>Sedentaria</taxon>
        <taxon>Canalipalpata</taxon>
        <taxon>Terebellida</taxon>
        <taxon>Terebelliformia</taxon>
        <taxon>Alvinellidae</taxon>
        <taxon>Paralvinella</taxon>
    </lineage>
</organism>
<evidence type="ECO:0000256" key="3">
    <source>
        <dbReference type="ARBA" id="ARBA00022741"/>
    </source>
</evidence>
<evidence type="ECO:0000256" key="8">
    <source>
        <dbReference type="RuleBase" id="RU000505"/>
    </source>
</evidence>
<name>A0AAD9NIT7_9ANNE</name>
<dbReference type="InterPro" id="IPR014746">
    <property type="entry name" value="Gln_synth/guanido_kin_cat_dom"/>
</dbReference>
<dbReference type="Pfam" id="PF00217">
    <property type="entry name" value="ATP-gua_Ptrans"/>
    <property type="match status" value="1"/>
</dbReference>
<dbReference type="GO" id="GO:0046314">
    <property type="term" value="P:phosphocreatine biosynthetic process"/>
    <property type="evidence" value="ECO:0007669"/>
    <property type="project" value="InterPro"/>
</dbReference>
<evidence type="ECO:0000256" key="7">
    <source>
        <dbReference type="PROSITE-ProRule" id="PRU00843"/>
    </source>
</evidence>
<evidence type="ECO:0000259" key="9">
    <source>
        <dbReference type="PROSITE" id="PS51509"/>
    </source>
</evidence>
<gene>
    <name evidence="11" type="ORF">LSH36_6g12004</name>
</gene>
<evidence type="ECO:0000256" key="5">
    <source>
        <dbReference type="ARBA" id="ARBA00022840"/>
    </source>
</evidence>
<dbReference type="PROSITE" id="PS51510">
    <property type="entry name" value="PHOSPHAGEN_KINASE_C"/>
    <property type="match status" value="1"/>
</dbReference>
<dbReference type="InterPro" id="IPR036802">
    <property type="entry name" value="ATP-guanido_PTrfase_N_sf"/>
</dbReference>
<keyword evidence="2 7" id="KW-0808">Transferase</keyword>
<protein>
    <submittedName>
        <fullName evidence="11">Uncharacterized protein</fullName>
    </submittedName>
</protein>
<dbReference type="GO" id="GO:0005524">
    <property type="term" value="F:ATP binding"/>
    <property type="evidence" value="ECO:0007669"/>
    <property type="project" value="UniProtKB-UniRule"/>
</dbReference>
<dbReference type="InterPro" id="IPR022415">
    <property type="entry name" value="ATP-guanido_PTrfase_AS"/>
</dbReference>
<dbReference type="GO" id="GO:0004111">
    <property type="term" value="F:creatine kinase activity"/>
    <property type="evidence" value="ECO:0007669"/>
    <property type="project" value="InterPro"/>
</dbReference>
<dbReference type="PROSITE" id="PS00112">
    <property type="entry name" value="PHOSPHAGEN_KINASE"/>
    <property type="match status" value="1"/>
</dbReference>
<keyword evidence="5 7" id="KW-0067">ATP-binding</keyword>
<accession>A0AAD9NIT7</accession>
<keyword evidence="12" id="KW-1185">Reference proteome</keyword>
<feature type="binding site" evidence="7">
    <location>
        <begin position="294"/>
        <end position="298"/>
    </location>
    <ligand>
        <name>ATP</name>
        <dbReference type="ChEBI" id="CHEBI:30616"/>
    </ligand>
</feature>
<evidence type="ECO:0000256" key="6">
    <source>
        <dbReference type="PROSITE-ProRule" id="PRU00842"/>
    </source>
</evidence>
<dbReference type="InterPro" id="IPR022414">
    <property type="entry name" value="ATP-guanido_PTrfase_cat"/>
</dbReference>
<dbReference type="PANTHER" id="PTHR11547">
    <property type="entry name" value="ARGININE OR CREATINE KINASE"/>
    <property type="match status" value="1"/>
</dbReference>
<sequence length="383" mass="43313">MADKEFNKHRLGFSLNYMNRPASENYPIYTTHDNKVRKHLTQNIYEKLYKKITSNGVTVDKCIQPSVDYTGKIVGLVAGDEESYTTFAEIFDPVIDDHHLGFSKSDKHPAPELDADKLVGGKLDEKYVRSCRIRTGRSVRGLCLPPAISRAERREVERILVDALAGLKGALAGKYYPLMKMTPKEEKQLIEDHFLFQKPTGHLMTNSNAVRDWPDARGIWHNNEKSFLIWVNEEDHCRVISMQQGGDMKATFERFSGGLKEIEKLMKAKNSEFMWSERLGFLCTCPTNIGTGLRCSAHIQLKKLSKHPKFEAIVVGLKLQKRGTAGEHTAAVDDIYDISNAARLKSSECQFVQLVIDGLKKLIEMEQRLEAGKKIDDLLPSGV</sequence>
<comment type="similarity">
    <text evidence="1 6 8">Belongs to the ATP:guanido phosphotransferase family.</text>
</comment>
<dbReference type="InterPro" id="IPR022413">
    <property type="entry name" value="ATP-guanido_PTrfase_N"/>
</dbReference>